<evidence type="ECO:0000256" key="9">
    <source>
        <dbReference type="ARBA" id="ARBA00022982"/>
    </source>
</evidence>
<dbReference type="GO" id="GO:0005506">
    <property type="term" value="F:iron ion binding"/>
    <property type="evidence" value="ECO:0007669"/>
    <property type="project" value="UniProtKB-ARBA"/>
</dbReference>
<dbReference type="Gene3D" id="1.10.760.10">
    <property type="entry name" value="Cytochrome c-like domain"/>
    <property type="match status" value="2"/>
</dbReference>
<evidence type="ECO:0000256" key="6">
    <source>
        <dbReference type="ARBA" id="ARBA00022723"/>
    </source>
</evidence>
<dbReference type="PIRSF" id="PIRSF038455">
    <property type="entry name" value="SoxA"/>
    <property type="match status" value="1"/>
</dbReference>
<gene>
    <name evidence="22" type="ORF">SAMN05660859_4036</name>
</gene>
<keyword evidence="8 16" id="KW-0574">Periplasm</keyword>
<dbReference type="GO" id="GO:0020037">
    <property type="term" value="F:heme binding"/>
    <property type="evidence" value="ECO:0007669"/>
    <property type="project" value="InterPro"/>
</dbReference>
<dbReference type="GO" id="GO:0070069">
    <property type="term" value="C:cytochrome complex"/>
    <property type="evidence" value="ECO:0007669"/>
    <property type="project" value="InterPro"/>
</dbReference>
<evidence type="ECO:0000256" key="10">
    <source>
        <dbReference type="ARBA" id="ARBA00023004"/>
    </source>
</evidence>
<keyword evidence="5 16" id="KW-0808">Transferase</keyword>
<keyword evidence="6 16" id="KW-0479">Metal-binding</keyword>
<reference evidence="23" key="1">
    <citation type="submission" date="2016-10" db="EMBL/GenBank/DDBJ databases">
        <authorList>
            <person name="Varghese N."/>
            <person name="Submissions S."/>
        </authorList>
    </citation>
    <scope>NUCLEOTIDE SEQUENCE [LARGE SCALE GENOMIC DNA]</scope>
    <source>
        <strain evidence="23">CGMCC 1.1761</strain>
    </source>
</reference>
<accession>A0A1G4UK46</accession>
<keyword evidence="9 16" id="KW-0249">Electron transport</keyword>
<dbReference type="SUPFAM" id="SSF46626">
    <property type="entry name" value="Cytochrome c"/>
    <property type="match status" value="2"/>
</dbReference>
<evidence type="ECO:0000256" key="14">
    <source>
        <dbReference type="ARBA" id="ARBA00048423"/>
    </source>
</evidence>
<dbReference type="RefSeq" id="WP_091443449.1">
    <property type="nucleotide sequence ID" value="NZ_FMTP01000008.1"/>
</dbReference>
<dbReference type="FunFam" id="1.10.760.10:FF:000052">
    <property type="entry name" value="L-cysteine S-thiosulfotransferase subunit SoxA"/>
    <property type="match status" value="1"/>
</dbReference>
<evidence type="ECO:0000256" key="16">
    <source>
        <dbReference type="PIRNR" id="PIRNR038455"/>
    </source>
</evidence>
<keyword evidence="23" id="KW-1185">Reference proteome</keyword>
<feature type="active site" description="Cysteine persulfide intermediate" evidence="17">
    <location>
        <position position="250"/>
    </location>
</feature>
<comment type="catalytic activity">
    <reaction evidence="14 16">
        <text>S-sulfanyl-L-cysteinyl-[SoxY protein] + thiosulfate + 2 Fe(III)-[cytochrome c] = S-(2-sulfodisulfanyl)-L-cysteinyl-[SoxY protein] + 2 Fe(II)-[cytochrome c] + 2 H(+)</text>
        <dbReference type="Rhea" id="RHEA:51224"/>
        <dbReference type="Rhea" id="RHEA-COMP:10350"/>
        <dbReference type="Rhea" id="RHEA-COMP:14399"/>
        <dbReference type="Rhea" id="RHEA-COMP:14689"/>
        <dbReference type="Rhea" id="RHEA-COMP:14690"/>
        <dbReference type="ChEBI" id="CHEBI:15378"/>
        <dbReference type="ChEBI" id="CHEBI:29033"/>
        <dbReference type="ChEBI" id="CHEBI:29034"/>
        <dbReference type="ChEBI" id="CHEBI:33542"/>
        <dbReference type="ChEBI" id="CHEBI:61963"/>
        <dbReference type="ChEBI" id="CHEBI:140664"/>
        <dbReference type="EC" id="2.8.5.2"/>
    </reaction>
</comment>
<dbReference type="GO" id="GO:0016740">
    <property type="term" value="F:transferase activity"/>
    <property type="evidence" value="ECO:0007669"/>
    <property type="project" value="UniProtKB-KW"/>
</dbReference>
<comment type="function">
    <text evidence="15 16">C-type monoheme cytochrome, which is part of the SoxAX cytochrome complex involved in sulfur oxidation. The SoxAX complex catalyzes the formation of a heterodisulfide bond between the conserved cysteine residue on a sulfur carrier SoxYZ complex subunit SoxY and thiosulfate or other inorganic sulfur substrates. This leads to the liberation of two electrons, which may be transferred from the SoxAX complex to another cytochrome c that then channels them into the respiratory electron transport chain. Some electrons may be used for reductive CO(2) fixation.</text>
</comment>
<protein>
    <recommendedName>
        <fullName evidence="16">SoxAX cytochrome complex subunit A</fullName>
        <ecNumber evidence="16">2.8.5.2</ecNumber>
    </recommendedName>
    <alternativeName>
        <fullName evidence="16">Protein SoxA</fullName>
    </alternativeName>
    <alternativeName>
        <fullName evidence="16">Sulfur oxidizing protein A</fullName>
    </alternativeName>
    <alternativeName>
        <fullName evidence="16">Thiosulfate-oxidizing multienzyme system protein SoxA</fullName>
    </alternativeName>
</protein>
<evidence type="ECO:0000256" key="3">
    <source>
        <dbReference type="ARBA" id="ARBA00022448"/>
    </source>
</evidence>
<evidence type="ECO:0000256" key="15">
    <source>
        <dbReference type="ARBA" id="ARBA00056953"/>
    </source>
</evidence>
<feature type="chain" id="PRO_5011671779" description="SoxAX cytochrome complex subunit A" evidence="20">
    <location>
        <begin position="40"/>
        <end position="289"/>
    </location>
</feature>
<keyword evidence="3 16" id="KW-0813">Transport</keyword>
<dbReference type="EMBL" id="FMTP01000008">
    <property type="protein sequence ID" value="SCW93917.1"/>
    <property type="molecule type" value="Genomic_DNA"/>
</dbReference>
<dbReference type="GO" id="GO:0042597">
    <property type="term" value="C:periplasmic space"/>
    <property type="evidence" value="ECO:0007669"/>
    <property type="project" value="UniProtKB-SubCell"/>
</dbReference>
<feature type="binding site" description="covalent" evidence="18">
    <location>
        <position position="200"/>
    </location>
    <ligand>
        <name>heme c</name>
        <dbReference type="ChEBI" id="CHEBI:61717"/>
        <label>2</label>
    </ligand>
</feature>
<evidence type="ECO:0000256" key="2">
    <source>
        <dbReference type="ARBA" id="ARBA00011530"/>
    </source>
</evidence>
<name>A0A1G4UK46_9HYPH</name>
<evidence type="ECO:0000256" key="1">
    <source>
        <dbReference type="ARBA" id="ARBA00004418"/>
    </source>
</evidence>
<feature type="binding site" description="axial binding residue" evidence="19">
    <location>
        <position position="201"/>
    </location>
    <ligand>
        <name>heme c</name>
        <dbReference type="ChEBI" id="CHEBI:61717"/>
        <label>2</label>
    </ligand>
    <ligandPart>
        <name>Fe</name>
        <dbReference type="ChEBI" id="CHEBI:18248"/>
    </ligandPart>
</feature>
<evidence type="ECO:0000256" key="11">
    <source>
        <dbReference type="ARBA" id="ARBA00023157"/>
    </source>
</evidence>
<keyword evidence="10 16" id="KW-0408">Iron</keyword>
<feature type="signal peptide" evidence="20">
    <location>
        <begin position="1"/>
        <end position="39"/>
    </location>
</feature>
<keyword evidence="4 16" id="KW-0349">Heme</keyword>
<feature type="binding site" description="axial binding residue" evidence="19">
    <location>
        <position position="124"/>
    </location>
    <ligand>
        <name>heme c</name>
        <dbReference type="ChEBI" id="CHEBI:61717"/>
        <label>1</label>
    </ligand>
    <ligandPart>
        <name>Fe</name>
        <dbReference type="ChEBI" id="CHEBI:18248"/>
    </ligandPart>
</feature>
<comment type="catalytic activity">
    <reaction evidence="13 16">
        <text>L-cysteinyl-[SoxY protein] + thiosulfate + 2 Fe(III)-[cytochrome c] = S-sulfosulfanyl-L-cysteinyl-[SoxY protein] + 2 Fe(II)-[cytochrome c] + 2 H(+)</text>
        <dbReference type="Rhea" id="RHEA:56720"/>
        <dbReference type="Rhea" id="RHEA-COMP:10350"/>
        <dbReference type="Rhea" id="RHEA-COMP:14328"/>
        <dbReference type="Rhea" id="RHEA-COMP:14399"/>
        <dbReference type="Rhea" id="RHEA-COMP:14691"/>
        <dbReference type="ChEBI" id="CHEBI:15378"/>
        <dbReference type="ChEBI" id="CHEBI:29033"/>
        <dbReference type="ChEBI" id="CHEBI:29034"/>
        <dbReference type="ChEBI" id="CHEBI:29950"/>
        <dbReference type="ChEBI" id="CHEBI:33542"/>
        <dbReference type="ChEBI" id="CHEBI:139321"/>
        <dbReference type="EC" id="2.8.5.2"/>
    </reaction>
</comment>
<evidence type="ECO:0000256" key="12">
    <source>
        <dbReference type="ARBA" id="ARBA00025746"/>
    </source>
</evidence>
<dbReference type="Proteomes" id="UP000198889">
    <property type="component" value="Unassembled WGS sequence"/>
</dbReference>
<comment type="subunit">
    <text evidence="2 16">Heterodimer of SoxA and SoxX.</text>
</comment>
<comment type="cofactor">
    <cofactor evidence="16">
        <name>heme</name>
        <dbReference type="ChEBI" id="CHEBI:30413"/>
    </cofactor>
    <text evidence="16">Binds 1 heme group per subunit.</text>
</comment>
<feature type="binding site" description="axial binding residue" evidence="19">
    <location>
        <position position="250"/>
    </location>
    <ligand>
        <name>heme c</name>
        <dbReference type="ChEBI" id="CHEBI:61717"/>
        <label>2</label>
    </ligand>
    <ligandPart>
        <name>Fe</name>
        <dbReference type="ChEBI" id="CHEBI:18248"/>
    </ligandPart>
</feature>
<comment type="cofactor">
    <cofactor evidence="18">
        <name>heme</name>
        <dbReference type="ChEBI" id="CHEBI:30413"/>
    </cofactor>
    <text evidence="18">Binds 2 heme groups per subunit.</text>
</comment>
<dbReference type="EC" id="2.8.5.2" evidence="16"/>
<dbReference type="AlphaFoldDB" id="A0A1G4UK46"/>
<feature type="binding site" evidence="18">
    <location>
        <position position="246"/>
    </location>
    <ligand>
        <name>substrate</name>
    </ligand>
</feature>
<evidence type="ECO:0000256" key="8">
    <source>
        <dbReference type="ARBA" id="ARBA00022764"/>
    </source>
</evidence>
<dbReference type="GO" id="GO:0019417">
    <property type="term" value="P:sulfur oxidation"/>
    <property type="evidence" value="ECO:0007669"/>
    <property type="project" value="InterPro"/>
</dbReference>
<organism evidence="22 23">
    <name type="scientific">Ancylobacter rudongensis</name>
    <dbReference type="NCBI Taxonomy" id="177413"/>
    <lineage>
        <taxon>Bacteria</taxon>
        <taxon>Pseudomonadati</taxon>
        <taxon>Pseudomonadota</taxon>
        <taxon>Alphaproteobacteria</taxon>
        <taxon>Hyphomicrobiales</taxon>
        <taxon>Xanthobacteraceae</taxon>
        <taxon>Ancylobacter</taxon>
    </lineage>
</organism>
<dbReference type="InterPro" id="IPR036909">
    <property type="entry name" value="Cyt_c-like_dom_sf"/>
</dbReference>
<evidence type="ECO:0000256" key="5">
    <source>
        <dbReference type="ARBA" id="ARBA00022679"/>
    </source>
</evidence>
<evidence type="ECO:0000256" key="7">
    <source>
        <dbReference type="ARBA" id="ARBA00022729"/>
    </source>
</evidence>
<dbReference type="NCBIfam" id="TIGR04484">
    <property type="entry name" value="thiosulf_SoxA"/>
    <property type="match status" value="1"/>
</dbReference>
<dbReference type="GO" id="GO:0016669">
    <property type="term" value="F:oxidoreductase activity, acting on a sulfur group of donors, cytochrome as acceptor"/>
    <property type="evidence" value="ECO:0007669"/>
    <property type="project" value="InterPro"/>
</dbReference>
<evidence type="ECO:0000256" key="17">
    <source>
        <dbReference type="PIRSR" id="PIRSR038455-1"/>
    </source>
</evidence>
<feature type="domain" description="Cytochrome c" evidence="21">
    <location>
        <begin position="69"/>
        <end position="166"/>
    </location>
</feature>
<evidence type="ECO:0000313" key="22">
    <source>
        <dbReference type="EMBL" id="SCW93917.1"/>
    </source>
</evidence>
<evidence type="ECO:0000313" key="23">
    <source>
        <dbReference type="Proteomes" id="UP000198889"/>
    </source>
</evidence>
<feature type="binding site" description="covalent" evidence="18">
    <location>
        <position position="197"/>
    </location>
    <ligand>
        <name>heme c</name>
        <dbReference type="ChEBI" id="CHEBI:61717"/>
        <label>2</label>
    </ligand>
</feature>
<dbReference type="InterPro" id="IPR025710">
    <property type="entry name" value="SoxA"/>
</dbReference>
<evidence type="ECO:0000256" key="4">
    <source>
        <dbReference type="ARBA" id="ARBA00022617"/>
    </source>
</evidence>
<comment type="similarity">
    <text evidence="12 16">Belongs to the SoxA family.</text>
</comment>
<dbReference type="GO" id="GO:0009055">
    <property type="term" value="F:electron transfer activity"/>
    <property type="evidence" value="ECO:0007669"/>
    <property type="project" value="InterPro"/>
</dbReference>
<dbReference type="STRING" id="177413.SAMN05660859_4036"/>
<evidence type="ECO:0000259" key="21">
    <source>
        <dbReference type="Pfam" id="PF21342"/>
    </source>
</evidence>
<evidence type="ECO:0000256" key="18">
    <source>
        <dbReference type="PIRSR" id="PIRSR038455-2"/>
    </source>
</evidence>
<sequence>MPKEPIRLKECLRPTRRFIAGCLALCLLALPFILTTAQGAEDESEKEIERYRQMIEDPMANPGYLNVDRGEVLWSEPRGTKNVSLESCDLGEGPGKLEGAYAHLPRYFADADKVMDLEQRLLWCMQTIQGFDTKPIVAKPFSGPGRTSDMEDLVAFIANKSDGMKIDVALATPQEQEMYAIGEALFFRRSSINDFSCSTCHGDAGKRIRLQALPQLDVPGKDAQLTMGTWPTYRVSQSALRTMQHRMWDCYRQMRMPPPDYGSDVVTALTLYLTKQAEGGELKVPSIKR</sequence>
<proteinExistence type="inferred from homology"/>
<evidence type="ECO:0000256" key="19">
    <source>
        <dbReference type="PIRSR" id="PIRSR038455-3"/>
    </source>
</evidence>
<evidence type="ECO:0000256" key="20">
    <source>
        <dbReference type="SAM" id="SignalP"/>
    </source>
</evidence>
<feature type="binding site" description="covalent" evidence="18">
    <location>
        <position position="88"/>
    </location>
    <ligand>
        <name>heme c</name>
        <dbReference type="ChEBI" id="CHEBI:61717"/>
        <label>1</label>
    </ligand>
</feature>
<dbReference type="InterPro" id="IPR009056">
    <property type="entry name" value="Cyt_c-like_dom"/>
</dbReference>
<dbReference type="FunFam" id="1.10.760.10:FF:000030">
    <property type="entry name" value="L-cysteine S-thiosulfotransferase subunit SoxA"/>
    <property type="match status" value="1"/>
</dbReference>
<comment type="subcellular location">
    <subcellularLocation>
        <location evidence="1 16">Periplasm</location>
    </subcellularLocation>
</comment>
<keyword evidence="7 20" id="KW-0732">Signal</keyword>
<evidence type="ECO:0000256" key="13">
    <source>
        <dbReference type="ARBA" id="ARBA00048077"/>
    </source>
</evidence>
<keyword evidence="11" id="KW-1015">Disulfide bond</keyword>
<dbReference type="Pfam" id="PF21342">
    <property type="entry name" value="SoxA-TsdA_cyt-c"/>
    <property type="match status" value="1"/>
</dbReference>